<comment type="similarity">
    <text evidence="1 2">Belongs to the OprB family.</text>
</comment>
<proteinExistence type="inferred from homology"/>
<dbReference type="AlphaFoldDB" id="A0AAU7CTQ7"/>
<dbReference type="RefSeq" id="WP_348266501.1">
    <property type="nucleotide sequence ID" value="NZ_CP121194.1"/>
</dbReference>
<dbReference type="InterPro" id="IPR038673">
    <property type="entry name" value="OprB_sf"/>
</dbReference>
<dbReference type="Gene3D" id="2.40.160.180">
    <property type="entry name" value="Carbohydrate-selective porin OprB"/>
    <property type="match status" value="1"/>
</dbReference>
<name>A0AAU7CTQ7_9BACT</name>
<dbReference type="KEGG" id="epl:P4G45_10860"/>
<dbReference type="Pfam" id="PF04966">
    <property type="entry name" value="OprB"/>
    <property type="match status" value="1"/>
</dbReference>
<evidence type="ECO:0000313" key="3">
    <source>
        <dbReference type="EMBL" id="XBH08992.1"/>
    </source>
</evidence>
<organism evidence="3">
    <name type="scientific">Edaphobacter paludis</name>
    <dbReference type="NCBI Taxonomy" id="3035702"/>
    <lineage>
        <taxon>Bacteria</taxon>
        <taxon>Pseudomonadati</taxon>
        <taxon>Acidobacteriota</taxon>
        <taxon>Terriglobia</taxon>
        <taxon>Terriglobales</taxon>
        <taxon>Acidobacteriaceae</taxon>
        <taxon>Edaphobacter</taxon>
    </lineage>
</organism>
<evidence type="ECO:0000256" key="1">
    <source>
        <dbReference type="ARBA" id="ARBA00008769"/>
    </source>
</evidence>
<dbReference type="EMBL" id="CP121194">
    <property type="protein sequence ID" value="XBH08992.1"/>
    <property type="molecule type" value="Genomic_DNA"/>
</dbReference>
<dbReference type="GO" id="GO:0015288">
    <property type="term" value="F:porin activity"/>
    <property type="evidence" value="ECO:0007669"/>
    <property type="project" value="InterPro"/>
</dbReference>
<gene>
    <name evidence="3" type="ORF">P4G45_10860</name>
</gene>
<dbReference type="GO" id="GO:0008643">
    <property type="term" value="P:carbohydrate transport"/>
    <property type="evidence" value="ECO:0007669"/>
    <property type="project" value="InterPro"/>
</dbReference>
<protein>
    <submittedName>
        <fullName evidence="3">Carbohydrate porin</fullName>
    </submittedName>
</protein>
<accession>A0AAU7CTQ7</accession>
<reference evidence="3" key="1">
    <citation type="submission" date="2023-03" db="EMBL/GenBank/DDBJ databases">
        <title>Edaphobacter sp.</title>
        <authorList>
            <person name="Huber K.J."/>
            <person name="Papendorf J."/>
            <person name="Pilke C."/>
            <person name="Bunk B."/>
            <person name="Sproeer C."/>
            <person name="Pester M."/>
        </authorList>
    </citation>
    <scope>NUCLEOTIDE SEQUENCE</scope>
    <source>
        <strain evidence="3">DSM 109919</strain>
    </source>
</reference>
<evidence type="ECO:0000256" key="2">
    <source>
        <dbReference type="RuleBase" id="RU363072"/>
    </source>
</evidence>
<dbReference type="InterPro" id="IPR007049">
    <property type="entry name" value="Carb-sel_porin_OprB"/>
</dbReference>
<dbReference type="GO" id="GO:0016020">
    <property type="term" value="C:membrane"/>
    <property type="evidence" value="ECO:0007669"/>
    <property type="project" value="InterPro"/>
</dbReference>
<sequence>MAISTPFTGKAEYRTSMAHNSTLKYVLQGLLLLLTLPAHKVVAQQAATLLSSDPTPQRDVTPAPAGAPTLFPHSEKSRYLISGQANIILQGHGPFHSPYEGTNSFLSRGEYKTSLLGTLFLGAQLRKSPKSNTDAIFDVESSGGRGDSEALGLAGFTNLDVVRNPNLGPVPYIARVQLHQTIGLSSKMTDAERTPFALATQVPERRLEFRVGKMSLPDYFDMNNIGTDSHLQFLNWTVDNNGAWDYAADTRGYTYAAVAEYDDKDWSARYGLALMPTVANGIDLDWNLRRASGQNMEFELRKPLLGGLVAPDRKGVVRVLSFVNHAHMGLYRDAVKAYLDGTEKTPAITRHERYGAVKYGFGLNAEQELTENLRIFVRFGWNEGQHESFAYTEVDQTVEFGGDYSGRSWARPNDKLGLTFVSNAIKRDHQNYLRLGGLGFLLGDSNLNYAREDIVEGYYNLHAWRGVYYAVDTQFIAHPGYNKDRGPTLVSALRMHVDF</sequence>